<evidence type="ECO:0000256" key="2">
    <source>
        <dbReference type="SAM" id="SignalP"/>
    </source>
</evidence>
<proteinExistence type="predicted"/>
<reference evidence="3 4" key="1">
    <citation type="journal article" date="2023" name="Sci. Data">
        <title>Genome assembly of the Korean intertidal mud-creeper Batillaria attramentaria.</title>
        <authorList>
            <person name="Patra A.K."/>
            <person name="Ho P.T."/>
            <person name="Jun S."/>
            <person name="Lee S.J."/>
            <person name="Kim Y."/>
            <person name="Won Y.J."/>
        </authorList>
    </citation>
    <scope>NUCLEOTIDE SEQUENCE [LARGE SCALE GENOMIC DNA]</scope>
    <source>
        <strain evidence="3">Wonlab-2016</strain>
    </source>
</reference>
<dbReference type="AlphaFoldDB" id="A0ABD0JGQ7"/>
<feature type="compositionally biased region" description="Basic and acidic residues" evidence="1">
    <location>
        <begin position="75"/>
        <end position="85"/>
    </location>
</feature>
<dbReference type="Proteomes" id="UP001519460">
    <property type="component" value="Unassembled WGS sequence"/>
</dbReference>
<evidence type="ECO:0000256" key="1">
    <source>
        <dbReference type="SAM" id="MobiDB-lite"/>
    </source>
</evidence>
<protein>
    <submittedName>
        <fullName evidence="3">Uncharacterized protein</fullName>
    </submittedName>
</protein>
<gene>
    <name evidence="3" type="ORF">BaRGS_00034757</name>
</gene>
<feature type="chain" id="PRO_5044803349" evidence="2">
    <location>
        <begin position="24"/>
        <end position="85"/>
    </location>
</feature>
<evidence type="ECO:0000313" key="3">
    <source>
        <dbReference type="EMBL" id="KAK7473988.1"/>
    </source>
</evidence>
<evidence type="ECO:0000313" key="4">
    <source>
        <dbReference type="Proteomes" id="UP001519460"/>
    </source>
</evidence>
<feature type="compositionally biased region" description="Basic residues" evidence="1">
    <location>
        <begin position="63"/>
        <end position="74"/>
    </location>
</feature>
<keyword evidence="2" id="KW-0732">Signal</keyword>
<feature type="region of interest" description="Disordered" evidence="1">
    <location>
        <begin position="63"/>
        <end position="85"/>
    </location>
</feature>
<accession>A0ABD0JGQ7</accession>
<organism evidence="3 4">
    <name type="scientific">Batillaria attramentaria</name>
    <dbReference type="NCBI Taxonomy" id="370345"/>
    <lineage>
        <taxon>Eukaryota</taxon>
        <taxon>Metazoa</taxon>
        <taxon>Spiralia</taxon>
        <taxon>Lophotrochozoa</taxon>
        <taxon>Mollusca</taxon>
        <taxon>Gastropoda</taxon>
        <taxon>Caenogastropoda</taxon>
        <taxon>Sorbeoconcha</taxon>
        <taxon>Cerithioidea</taxon>
        <taxon>Batillariidae</taxon>
        <taxon>Batillaria</taxon>
    </lineage>
</organism>
<dbReference type="EMBL" id="JACVVK020000451">
    <property type="protein sequence ID" value="KAK7473988.1"/>
    <property type="molecule type" value="Genomic_DNA"/>
</dbReference>
<keyword evidence="4" id="KW-1185">Reference proteome</keyword>
<sequence>MKSASLCLLLFAVAGLLFSTAKGDKCHRKKGSCIPGSHTCMGVSRENECRFHSWRCCYPPMRGKRKRREVRHRSHDPSRDYLPRR</sequence>
<feature type="signal peptide" evidence="2">
    <location>
        <begin position="1"/>
        <end position="23"/>
    </location>
</feature>
<comment type="caution">
    <text evidence="3">The sequence shown here is derived from an EMBL/GenBank/DDBJ whole genome shotgun (WGS) entry which is preliminary data.</text>
</comment>
<name>A0ABD0JGQ7_9CAEN</name>